<dbReference type="EMBL" id="BARW01017076">
    <property type="protein sequence ID" value="GAI98552.1"/>
    <property type="molecule type" value="Genomic_DNA"/>
</dbReference>
<proteinExistence type="predicted"/>
<sequence length="42" mass="4830">HIGPWSIDNWRLTLDTTELAQVEIRVGLLPFEILLDKAQILT</sequence>
<reference evidence="1" key="1">
    <citation type="journal article" date="2014" name="Front. Microbiol.">
        <title>High frequency of phylogenetically diverse reductive dehalogenase-homologous genes in deep subseafloor sedimentary metagenomes.</title>
        <authorList>
            <person name="Kawai M."/>
            <person name="Futagami T."/>
            <person name="Toyoda A."/>
            <person name="Takaki Y."/>
            <person name="Nishi S."/>
            <person name="Hori S."/>
            <person name="Arai W."/>
            <person name="Tsubouchi T."/>
            <person name="Morono Y."/>
            <person name="Uchiyama I."/>
            <person name="Ito T."/>
            <person name="Fujiyama A."/>
            <person name="Inagaki F."/>
            <person name="Takami H."/>
        </authorList>
    </citation>
    <scope>NUCLEOTIDE SEQUENCE</scope>
    <source>
        <strain evidence="1">Expedition CK06-06</strain>
    </source>
</reference>
<dbReference type="AlphaFoldDB" id="X1SZS9"/>
<organism evidence="1">
    <name type="scientific">marine sediment metagenome</name>
    <dbReference type="NCBI Taxonomy" id="412755"/>
    <lineage>
        <taxon>unclassified sequences</taxon>
        <taxon>metagenomes</taxon>
        <taxon>ecological metagenomes</taxon>
    </lineage>
</organism>
<evidence type="ECO:0000313" key="1">
    <source>
        <dbReference type="EMBL" id="GAI98552.1"/>
    </source>
</evidence>
<protein>
    <submittedName>
        <fullName evidence="1">Uncharacterized protein</fullName>
    </submittedName>
</protein>
<name>X1SZS9_9ZZZZ</name>
<gene>
    <name evidence="1" type="ORF">S12H4_29582</name>
</gene>
<feature type="non-terminal residue" evidence="1">
    <location>
        <position position="1"/>
    </location>
</feature>
<accession>X1SZS9</accession>
<comment type="caution">
    <text evidence="1">The sequence shown here is derived from an EMBL/GenBank/DDBJ whole genome shotgun (WGS) entry which is preliminary data.</text>
</comment>